<keyword evidence="3" id="KW-1185">Reference proteome</keyword>
<keyword evidence="1" id="KW-0812">Transmembrane</keyword>
<dbReference type="Proteomes" id="UP000447434">
    <property type="component" value="Chromosome 23"/>
</dbReference>
<protein>
    <submittedName>
        <fullName evidence="2">Uncharacterized protein</fullName>
    </submittedName>
</protein>
<dbReference type="EMBL" id="WOCE01000023">
    <property type="protein sequence ID" value="KAE9587567.1"/>
    <property type="molecule type" value="Genomic_DNA"/>
</dbReference>
<evidence type="ECO:0000313" key="3">
    <source>
        <dbReference type="Proteomes" id="UP000447434"/>
    </source>
</evidence>
<feature type="transmembrane region" description="Helical" evidence="1">
    <location>
        <begin position="41"/>
        <end position="61"/>
    </location>
</feature>
<keyword evidence="1" id="KW-1133">Transmembrane helix</keyword>
<comment type="caution">
    <text evidence="2">The sequence shown here is derived from an EMBL/GenBank/DDBJ whole genome shotgun (WGS) entry which is preliminary data.</text>
</comment>
<sequence>MASLPYNMGTRQNSPIFSFFAASPLDGYCGMARNQPRPRGWVMNHIFYLLKLCLGLLPIVLDDKLNSRFQNYALLLLDLNVP</sequence>
<evidence type="ECO:0000313" key="2">
    <source>
        <dbReference type="EMBL" id="KAE9587567.1"/>
    </source>
</evidence>
<organism evidence="2 3">
    <name type="scientific">Lupinus albus</name>
    <name type="common">White lupine</name>
    <name type="synonym">Lupinus termis</name>
    <dbReference type="NCBI Taxonomy" id="3870"/>
    <lineage>
        <taxon>Eukaryota</taxon>
        <taxon>Viridiplantae</taxon>
        <taxon>Streptophyta</taxon>
        <taxon>Embryophyta</taxon>
        <taxon>Tracheophyta</taxon>
        <taxon>Spermatophyta</taxon>
        <taxon>Magnoliopsida</taxon>
        <taxon>eudicotyledons</taxon>
        <taxon>Gunneridae</taxon>
        <taxon>Pentapetalae</taxon>
        <taxon>rosids</taxon>
        <taxon>fabids</taxon>
        <taxon>Fabales</taxon>
        <taxon>Fabaceae</taxon>
        <taxon>Papilionoideae</taxon>
        <taxon>50 kb inversion clade</taxon>
        <taxon>genistoids sensu lato</taxon>
        <taxon>core genistoids</taxon>
        <taxon>Genisteae</taxon>
        <taxon>Lupinus</taxon>
    </lineage>
</organism>
<keyword evidence="1" id="KW-0472">Membrane</keyword>
<dbReference type="AlphaFoldDB" id="A0A6A4NLN4"/>
<proteinExistence type="predicted"/>
<name>A0A6A4NLN4_LUPAL</name>
<evidence type="ECO:0000256" key="1">
    <source>
        <dbReference type="SAM" id="Phobius"/>
    </source>
</evidence>
<accession>A0A6A4NLN4</accession>
<reference evidence="3" key="1">
    <citation type="journal article" date="2020" name="Nat. Commun.">
        <title>Genome sequence of the cluster root forming white lupin.</title>
        <authorList>
            <person name="Hufnagel B."/>
            <person name="Marques A."/>
            <person name="Soriano A."/>
            <person name="Marques L."/>
            <person name="Divol F."/>
            <person name="Doumas P."/>
            <person name="Sallet E."/>
            <person name="Mancinotti D."/>
            <person name="Carrere S."/>
            <person name="Marande W."/>
            <person name="Arribat S."/>
            <person name="Keller J."/>
            <person name="Huneau C."/>
            <person name="Blein T."/>
            <person name="Aime D."/>
            <person name="Laguerre M."/>
            <person name="Taylor J."/>
            <person name="Schubert V."/>
            <person name="Nelson M."/>
            <person name="Geu-Flores F."/>
            <person name="Crespi M."/>
            <person name="Gallardo-Guerrero K."/>
            <person name="Delaux P.-M."/>
            <person name="Salse J."/>
            <person name="Berges H."/>
            <person name="Guyot R."/>
            <person name="Gouzy J."/>
            <person name="Peret B."/>
        </authorList>
    </citation>
    <scope>NUCLEOTIDE SEQUENCE [LARGE SCALE GENOMIC DNA]</scope>
    <source>
        <strain evidence="3">cv. Amiga</strain>
    </source>
</reference>
<gene>
    <name evidence="2" type="ORF">Lalb_Chr23g0275211</name>
</gene>